<proteinExistence type="predicted"/>
<evidence type="ECO:0000313" key="2">
    <source>
        <dbReference type="Proteomes" id="UP000823674"/>
    </source>
</evidence>
<protein>
    <submittedName>
        <fullName evidence="1">Uncharacterized protein</fullName>
    </submittedName>
</protein>
<accession>A0ABQ7KRK9</accession>
<organism evidence="1 2">
    <name type="scientific">Brassica rapa subsp. trilocularis</name>
    <dbReference type="NCBI Taxonomy" id="1813537"/>
    <lineage>
        <taxon>Eukaryota</taxon>
        <taxon>Viridiplantae</taxon>
        <taxon>Streptophyta</taxon>
        <taxon>Embryophyta</taxon>
        <taxon>Tracheophyta</taxon>
        <taxon>Spermatophyta</taxon>
        <taxon>Magnoliopsida</taxon>
        <taxon>eudicotyledons</taxon>
        <taxon>Gunneridae</taxon>
        <taxon>Pentapetalae</taxon>
        <taxon>rosids</taxon>
        <taxon>malvids</taxon>
        <taxon>Brassicales</taxon>
        <taxon>Brassicaceae</taxon>
        <taxon>Brassiceae</taxon>
        <taxon>Brassica</taxon>
    </lineage>
</organism>
<dbReference type="Proteomes" id="UP000823674">
    <property type="component" value="Chromosome A10"/>
</dbReference>
<reference evidence="1 2" key="1">
    <citation type="submission" date="2021-03" db="EMBL/GenBank/DDBJ databases">
        <authorList>
            <person name="King G.J."/>
            <person name="Bancroft I."/>
            <person name="Baten A."/>
            <person name="Bloomfield J."/>
            <person name="Borpatragohain P."/>
            <person name="He Z."/>
            <person name="Irish N."/>
            <person name="Irwin J."/>
            <person name="Liu K."/>
            <person name="Mauleon R.P."/>
            <person name="Moore J."/>
            <person name="Morris R."/>
            <person name="Ostergaard L."/>
            <person name="Wang B."/>
            <person name="Wells R."/>
        </authorList>
    </citation>
    <scope>NUCLEOTIDE SEQUENCE [LARGE SCALE GENOMIC DNA]</scope>
    <source>
        <strain evidence="1">R-o-18</strain>
        <tissue evidence="1">Leaf</tissue>
    </source>
</reference>
<dbReference type="EMBL" id="JADBGQ010000010">
    <property type="protein sequence ID" value="KAG5377093.1"/>
    <property type="molecule type" value="Genomic_DNA"/>
</dbReference>
<sequence length="263" mass="30574">MLRVSKKLKELKSIIRTFSKGNYSGIEKRVSEAFDVLTHCQRVLLSSPTPQAGLEEKKAYEKWSLLAKAEESFYHQRSHVTWLDKGDSNTPFYHRFVRARNSINQILFLKDDLGNIIDTKEGIMNHALEYYENLLGWLLRPARSPKAEQLQILLCTLPLPARSLAPDVYKWCVNDLSLAKFTTTFGDWLSSSDSTCPTTLRRLAAQATIYKLWSERNNRLHNATSSTPQRIFKNLDRLIRNSIFARKERRKFRGLMQVWLKHS</sequence>
<gene>
    <name evidence="1" type="primary">A10g506850.1_BraROA</name>
    <name evidence="1" type="ORF">IGI04_041689</name>
</gene>
<name>A0ABQ7KRK9_BRACM</name>
<comment type="caution">
    <text evidence="1">The sequence shown here is derived from an EMBL/GenBank/DDBJ whole genome shotgun (WGS) entry which is preliminary data.</text>
</comment>
<evidence type="ECO:0000313" key="1">
    <source>
        <dbReference type="EMBL" id="KAG5377093.1"/>
    </source>
</evidence>
<keyword evidence="2" id="KW-1185">Reference proteome</keyword>